<protein>
    <submittedName>
        <fullName evidence="2">Uncharacterized protein</fullName>
    </submittedName>
</protein>
<dbReference type="EMBL" id="CAJNOQ010001264">
    <property type="protein sequence ID" value="CAF0881670.1"/>
    <property type="molecule type" value="Genomic_DNA"/>
</dbReference>
<name>A0A813YB91_9BILA</name>
<dbReference type="EMBL" id="CAJOBC010001264">
    <property type="protein sequence ID" value="CAF3667791.1"/>
    <property type="molecule type" value="Genomic_DNA"/>
</dbReference>
<proteinExistence type="predicted"/>
<dbReference type="PANTHER" id="PTHR35711">
    <property type="entry name" value="EXPRESSED PROTEIN"/>
    <property type="match status" value="1"/>
</dbReference>
<evidence type="ECO:0000313" key="2">
    <source>
        <dbReference type="EMBL" id="CAF0881670.1"/>
    </source>
</evidence>
<dbReference type="Proteomes" id="UP000663829">
    <property type="component" value="Unassembled WGS sequence"/>
</dbReference>
<dbReference type="PANTHER" id="PTHR35711:SF1">
    <property type="entry name" value="ECTODERMAL, ISOFORM F"/>
    <property type="match status" value="1"/>
</dbReference>
<evidence type="ECO:0000313" key="3">
    <source>
        <dbReference type="EMBL" id="CAF3667791.1"/>
    </source>
</evidence>
<dbReference type="AlphaFoldDB" id="A0A813YB91"/>
<reference evidence="2" key="1">
    <citation type="submission" date="2021-02" db="EMBL/GenBank/DDBJ databases">
        <authorList>
            <person name="Nowell W R."/>
        </authorList>
    </citation>
    <scope>NUCLEOTIDE SEQUENCE</scope>
</reference>
<organism evidence="2 4">
    <name type="scientific">Didymodactylos carnosus</name>
    <dbReference type="NCBI Taxonomy" id="1234261"/>
    <lineage>
        <taxon>Eukaryota</taxon>
        <taxon>Metazoa</taxon>
        <taxon>Spiralia</taxon>
        <taxon>Gnathifera</taxon>
        <taxon>Rotifera</taxon>
        <taxon>Eurotatoria</taxon>
        <taxon>Bdelloidea</taxon>
        <taxon>Philodinida</taxon>
        <taxon>Philodinidae</taxon>
        <taxon>Didymodactylos</taxon>
    </lineage>
</organism>
<accession>A0A813YB91</accession>
<dbReference type="Proteomes" id="UP000681722">
    <property type="component" value="Unassembled WGS sequence"/>
</dbReference>
<feature type="region of interest" description="Disordered" evidence="1">
    <location>
        <begin position="169"/>
        <end position="242"/>
    </location>
</feature>
<sequence>MLGLISDEKCLYLAEQLDKLYSKPVATIKEMTNFQNRVRKSCIKTPLVADYSKIKVYTWYLRSLLFLALKDEDHLQLQHLQHIVELSNKLFPLSVSFDNISDIEELLFAWLNIIITPSLREDLPNCFHRQSHEEFERYDKKKPIWLTYNLCYPIVFVFNMIDVYYDGENNDENVDDEDERNSNDENVDDEDERNSNDENVDDEDERNSNDENVDDEDERNSNDENVDDEDERNSNDEDDDNETDNVIIIPFLKLNGVPTNTNDYNFIPIEKTRLQQILQFFMTMLCTPLLDLPSCYDIQYLIDRLSAVGFKNDLISDVFYEVALKKFNVIFELKSALYALKINDPILVNINIERKILIEERHDKCCQQMKSLFDGALQLSSTDRWKIQVHMGYTYYFLLGYYSEAIDLLKTVINDYNTNQQKDDRYALSIINFGEDSKKCPVLSYVCEKLNQPILLIPAIVLAYYTLFQCFRMTEQWDNGLEYIGQFKQICTKLEITFKEKYDHSVIKLLLATSLFCVASVDEVEIRTELANELMSLCGIQCLICRSDRQNFLDHEFTLELPYALSECGGENEQIHTKPRPVEKIPNMLIIRHGYDCYKMRSWLICETTILNELEKWISRLPVIVVLED</sequence>
<evidence type="ECO:0000313" key="4">
    <source>
        <dbReference type="Proteomes" id="UP000663829"/>
    </source>
</evidence>
<comment type="caution">
    <text evidence="2">The sequence shown here is derived from an EMBL/GenBank/DDBJ whole genome shotgun (WGS) entry which is preliminary data.</text>
</comment>
<gene>
    <name evidence="2" type="ORF">GPM918_LOCUS7645</name>
    <name evidence="3" type="ORF">SRO942_LOCUS7645</name>
</gene>
<evidence type="ECO:0000256" key="1">
    <source>
        <dbReference type="SAM" id="MobiDB-lite"/>
    </source>
</evidence>
<keyword evidence="4" id="KW-1185">Reference proteome</keyword>
<dbReference type="OrthoDB" id="10056642at2759"/>